<dbReference type="InterPro" id="IPR050227">
    <property type="entry name" value="Rab"/>
</dbReference>
<dbReference type="InterPro" id="IPR027417">
    <property type="entry name" value="P-loop_NTPase"/>
</dbReference>
<proteinExistence type="predicted"/>
<reference evidence="4" key="1">
    <citation type="submission" date="2022-11" db="UniProtKB">
        <authorList>
            <consortium name="WormBaseParasite"/>
        </authorList>
    </citation>
    <scope>IDENTIFICATION</scope>
</reference>
<evidence type="ECO:0000313" key="3">
    <source>
        <dbReference type="Proteomes" id="UP000887574"/>
    </source>
</evidence>
<dbReference type="Pfam" id="PF00071">
    <property type="entry name" value="Ras"/>
    <property type="match status" value="1"/>
</dbReference>
<sequence>MAAFDSGSPSMKVQNCFSRKQAVARLLSSQFIYDNFDETIKRQLASTLPSKTCAWSRIDPGHSWSGALSIVNSCTFVDVRRCCVYDVTDLDSFKQVDSWINDVKNERGHMTPMFLVGTKIDMPTERQVTTEEAEPKLQNMGSCLLRLLLRLRHMFVISFIRLLKHCR</sequence>
<evidence type="ECO:0000256" key="2">
    <source>
        <dbReference type="ARBA" id="ARBA00023134"/>
    </source>
</evidence>
<dbReference type="PANTHER" id="PTHR47977">
    <property type="entry name" value="RAS-RELATED PROTEIN RAB"/>
    <property type="match status" value="1"/>
</dbReference>
<keyword evidence="2" id="KW-0342">GTP-binding</keyword>
<dbReference type="Gene3D" id="3.40.50.300">
    <property type="entry name" value="P-loop containing nucleotide triphosphate hydrolases"/>
    <property type="match status" value="1"/>
</dbReference>
<dbReference type="GO" id="GO:0003924">
    <property type="term" value="F:GTPase activity"/>
    <property type="evidence" value="ECO:0007669"/>
    <property type="project" value="InterPro"/>
</dbReference>
<dbReference type="AlphaFoldDB" id="A0A915ET81"/>
<keyword evidence="1" id="KW-0547">Nucleotide-binding</keyword>
<evidence type="ECO:0000256" key="1">
    <source>
        <dbReference type="ARBA" id="ARBA00022741"/>
    </source>
</evidence>
<dbReference type="WBParaSite" id="jg9257">
    <property type="protein sequence ID" value="jg9257"/>
    <property type="gene ID" value="jg9257"/>
</dbReference>
<keyword evidence="3" id="KW-1185">Reference proteome</keyword>
<dbReference type="GO" id="GO:0005525">
    <property type="term" value="F:GTP binding"/>
    <property type="evidence" value="ECO:0007669"/>
    <property type="project" value="UniProtKB-KW"/>
</dbReference>
<dbReference type="PROSITE" id="PS51419">
    <property type="entry name" value="RAB"/>
    <property type="match status" value="1"/>
</dbReference>
<dbReference type="InterPro" id="IPR001806">
    <property type="entry name" value="Small_GTPase"/>
</dbReference>
<name>A0A915ET81_9BILA</name>
<organism evidence="3 4">
    <name type="scientific">Ditylenchus dipsaci</name>
    <dbReference type="NCBI Taxonomy" id="166011"/>
    <lineage>
        <taxon>Eukaryota</taxon>
        <taxon>Metazoa</taxon>
        <taxon>Ecdysozoa</taxon>
        <taxon>Nematoda</taxon>
        <taxon>Chromadorea</taxon>
        <taxon>Rhabditida</taxon>
        <taxon>Tylenchina</taxon>
        <taxon>Tylenchomorpha</taxon>
        <taxon>Sphaerularioidea</taxon>
        <taxon>Anguinidae</taxon>
        <taxon>Anguininae</taxon>
        <taxon>Ditylenchus</taxon>
    </lineage>
</organism>
<dbReference type="Proteomes" id="UP000887574">
    <property type="component" value="Unplaced"/>
</dbReference>
<evidence type="ECO:0000313" key="4">
    <source>
        <dbReference type="WBParaSite" id="jg9257"/>
    </source>
</evidence>
<accession>A0A915ET81</accession>
<dbReference type="SUPFAM" id="SSF52540">
    <property type="entry name" value="P-loop containing nucleoside triphosphate hydrolases"/>
    <property type="match status" value="1"/>
</dbReference>
<protein>
    <submittedName>
        <fullName evidence="4">Uncharacterized protein</fullName>
    </submittedName>
</protein>
<dbReference type="SMART" id="SM00175">
    <property type="entry name" value="RAB"/>
    <property type="match status" value="1"/>
</dbReference>